<keyword evidence="2" id="KW-0560">Oxidoreductase</keyword>
<dbReference type="GO" id="GO:0016705">
    <property type="term" value="F:oxidoreductase activity, acting on paired donors, with incorporation or reduction of molecular oxygen"/>
    <property type="evidence" value="ECO:0007669"/>
    <property type="project" value="InterPro"/>
</dbReference>
<dbReference type="PANTHER" id="PTHR24284">
    <property type="entry name" value="CYTOCHROME P450 FAMILY"/>
    <property type="match status" value="1"/>
</dbReference>
<dbReference type="SUPFAM" id="SSF48264">
    <property type="entry name" value="Cytochrome P450"/>
    <property type="match status" value="1"/>
</dbReference>
<comment type="similarity">
    <text evidence="1">Belongs to the cytochrome P450 family.</text>
</comment>
<proteinExistence type="inferred from homology"/>
<gene>
    <name evidence="3" type="ORF">PENTCL1PPCAC_14991</name>
</gene>
<dbReference type="GO" id="GO:0020037">
    <property type="term" value="F:heme binding"/>
    <property type="evidence" value="ECO:0007669"/>
    <property type="project" value="InterPro"/>
</dbReference>
<dbReference type="GO" id="GO:0004497">
    <property type="term" value="F:monooxygenase activity"/>
    <property type="evidence" value="ECO:0007669"/>
    <property type="project" value="UniProtKB-KW"/>
</dbReference>
<name>A0AAV5TB84_9BILA</name>
<comment type="caution">
    <text evidence="3">The sequence shown here is derived from an EMBL/GenBank/DDBJ whole genome shotgun (WGS) entry which is preliminary data.</text>
</comment>
<reference evidence="3" key="1">
    <citation type="submission" date="2023-10" db="EMBL/GenBank/DDBJ databases">
        <title>Genome assembly of Pristionchus species.</title>
        <authorList>
            <person name="Yoshida K."/>
            <person name="Sommer R.J."/>
        </authorList>
    </citation>
    <scope>NUCLEOTIDE SEQUENCE</scope>
    <source>
        <strain evidence="3">RS0144</strain>
    </source>
</reference>
<evidence type="ECO:0008006" key="5">
    <source>
        <dbReference type="Google" id="ProtNLM"/>
    </source>
</evidence>
<protein>
    <recommendedName>
        <fullName evidence="5">Cytochrome P450</fullName>
    </recommendedName>
</protein>
<keyword evidence="2" id="KW-0503">Monooxygenase</keyword>
<evidence type="ECO:0000313" key="4">
    <source>
        <dbReference type="Proteomes" id="UP001432027"/>
    </source>
</evidence>
<dbReference type="EMBL" id="BTSX01000004">
    <property type="protein sequence ID" value="GMS92816.1"/>
    <property type="molecule type" value="Genomic_DNA"/>
</dbReference>
<evidence type="ECO:0000256" key="1">
    <source>
        <dbReference type="ARBA" id="ARBA00010617"/>
    </source>
</evidence>
<organism evidence="3 4">
    <name type="scientific">Pristionchus entomophagus</name>
    <dbReference type="NCBI Taxonomy" id="358040"/>
    <lineage>
        <taxon>Eukaryota</taxon>
        <taxon>Metazoa</taxon>
        <taxon>Ecdysozoa</taxon>
        <taxon>Nematoda</taxon>
        <taxon>Chromadorea</taxon>
        <taxon>Rhabditida</taxon>
        <taxon>Rhabditina</taxon>
        <taxon>Diplogasteromorpha</taxon>
        <taxon>Diplogasteroidea</taxon>
        <taxon>Neodiplogasteridae</taxon>
        <taxon>Pristionchus</taxon>
    </lineage>
</organism>
<evidence type="ECO:0000313" key="3">
    <source>
        <dbReference type="EMBL" id="GMS92816.1"/>
    </source>
</evidence>
<feature type="non-terminal residue" evidence="3">
    <location>
        <position position="147"/>
    </location>
</feature>
<sequence>MILRDFGMAKNLMGERVHSSVAEYVTHLQNVKDKDYVDIRWPVQVMVANIINETLFGYRYAYDNCQPFMDYVQDTKKLFENLAESKGMLLGMFLPILTRLPVTEWYTCRRFKQSVNKLKEYIIDNVERVLEAYDVEDEPTCFVHAYR</sequence>
<dbReference type="AlphaFoldDB" id="A0AAV5TB84"/>
<dbReference type="InterPro" id="IPR001128">
    <property type="entry name" value="Cyt_P450"/>
</dbReference>
<dbReference type="InterPro" id="IPR036396">
    <property type="entry name" value="Cyt_P450_sf"/>
</dbReference>
<dbReference type="Proteomes" id="UP001432027">
    <property type="component" value="Unassembled WGS sequence"/>
</dbReference>
<keyword evidence="4" id="KW-1185">Reference proteome</keyword>
<dbReference type="PANTHER" id="PTHR24284:SF1">
    <property type="entry name" value="CYTOCHROME P450 FAMILY"/>
    <property type="match status" value="1"/>
</dbReference>
<evidence type="ECO:0000256" key="2">
    <source>
        <dbReference type="ARBA" id="ARBA00023033"/>
    </source>
</evidence>
<dbReference type="GO" id="GO:0005506">
    <property type="term" value="F:iron ion binding"/>
    <property type="evidence" value="ECO:0007669"/>
    <property type="project" value="InterPro"/>
</dbReference>
<dbReference type="Pfam" id="PF00067">
    <property type="entry name" value="p450"/>
    <property type="match status" value="1"/>
</dbReference>
<accession>A0AAV5TB84</accession>
<dbReference type="Gene3D" id="1.10.630.10">
    <property type="entry name" value="Cytochrome P450"/>
    <property type="match status" value="1"/>
</dbReference>